<keyword evidence="10" id="KW-0808">Transferase</keyword>
<evidence type="ECO:0000256" key="1">
    <source>
        <dbReference type="ARBA" id="ARBA00004670"/>
    </source>
</evidence>
<keyword evidence="10" id="KW-0443">Lipid metabolism</keyword>
<dbReference type="GO" id="GO:0071949">
    <property type="term" value="F:FAD binding"/>
    <property type="evidence" value="ECO:0007669"/>
    <property type="project" value="InterPro"/>
</dbReference>
<comment type="caution">
    <text evidence="12">The sequence shown here is derived from an EMBL/GenBank/DDBJ whole genome shotgun (WGS) entry which is preliminary data.</text>
</comment>
<dbReference type="Gene3D" id="3.30.300.330">
    <property type="match status" value="1"/>
</dbReference>
<keyword evidence="4 10" id="KW-0285">Flavoprotein</keyword>
<sequence length="621" mass="70805">MQKQALRRLKLLEHQILGIKVNNTSSQQKLKDENGNYQTIDLLYREGRNKLDWFKEKGWGFKDTEFVIDDKTGKVGLTGDRYVFSGKLMPDFRTWAESKIGIDIDKIAVAQKAMDVDPPTFNEEFLDSLDYNFSRISFDDKERMMHSHGHCLQDVFSLRYGKFKRFVDCVIYPGSTKHVQKIVELANENNVVIVPYGGGTNVTQALELPDDETRMIISLDMTRMNKIKWVDRANMTACIESGIIGSDLNRELEKYDVVLGHEPDSLEFSSLGGWISTKASGMKKNEYGNIEDIVQAITIVTPTGTFERYNQCPRVSHGPELNHFILGSEGNLGVITECVLRVREVPEAKVYGSIVFPDFDSGTKFMREVGRSKIWPASIRLVDNLQFQFAVALKPESDSRWQTILDKIKKFYVLKIKGFDQESMCACTLVFEGTKEKTDKQQTFIYKLAKEYHGMKAGPENGIRGYFLTFVIAYLRDFACNHNYIAESFEASVPWDKMDKLCYNVKDRVYASARNKGVQGFVFVSCRVTQVYETGCTIYVYFGFSLEGLKDPLHAYEEVEHDARDEILRCGGALSHHHGVGKIRKSFMDEVVGETGIRMLRSVKSELDPKSIMGSRNLFDP</sequence>
<comment type="cofactor">
    <cofactor evidence="8 10">
        <name>FAD</name>
        <dbReference type="ChEBI" id="CHEBI:57692"/>
    </cofactor>
</comment>
<comment type="catalytic activity">
    <reaction evidence="10">
        <text>a long chain fatty alcohol + a 1-acylglycerone 3-phosphate = a 1-O-alkylglycerone 3-phosphate + a long-chain fatty acid + H(+)</text>
        <dbReference type="Rhea" id="RHEA:36171"/>
        <dbReference type="ChEBI" id="CHEBI:15378"/>
        <dbReference type="ChEBI" id="CHEBI:17135"/>
        <dbReference type="ChEBI" id="CHEBI:57534"/>
        <dbReference type="ChEBI" id="CHEBI:57560"/>
        <dbReference type="ChEBI" id="CHEBI:73315"/>
        <dbReference type="EC" id="2.5.1.26"/>
    </reaction>
</comment>
<evidence type="ECO:0000256" key="4">
    <source>
        <dbReference type="ARBA" id="ARBA00022630"/>
    </source>
</evidence>
<evidence type="ECO:0000256" key="10">
    <source>
        <dbReference type="RuleBase" id="RU363113"/>
    </source>
</evidence>
<evidence type="ECO:0000259" key="11">
    <source>
        <dbReference type="PROSITE" id="PS51387"/>
    </source>
</evidence>
<evidence type="ECO:0000313" key="13">
    <source>
        <dbReference type="Proteomes" id="UP001295684"/>
    </source>
</evidence>
<feature type="binding site" evidence="8">
    <location>
        <begin position="329"/>
        <end position="335"/>
    </location>
    <ligand>
        <name>FAD</name>
        <dbReference type="ChEBI" id="CHEBI:57692"/>
    </ligand>
</feature>
<dbReference type="EMBL" id="CAMPGE010003266">
    <property type="protein sequence ID" value="CAI2362092.1"/>
    <property type="molecule type" value="Genomic_DNA"/>
</dbReference>
<dbReference type="Pfam" id="PF01565">
    <property type="entry name" value="FAD_binding_4"/>
    <property type="match status" value="1"/>
</dbReference>
<evidence type="ECO:0000256" key="6">
    <source>
        <dbReference type="PIRSR" id="PIRSR625650-1"/>
    </source>
</evidence>
<dbReference type="Gene3D" id="3.30.70.3450">
    <property type="match status" value="1"/>
</dbReference>
<dbReference type="SUPFAM" id="SSF55103">
    <property type="entry name" value="FAD-linked oxidases, C-terminal domain"/>
    <property type="match status" value="1"/>
</dbReference>
<dbReference type="PANTHER" id="PTHR46568">
    <property type="entry name" value="ALKYLDIHYDROXYACETONEPHOSPHATE SYNTHASE, PEROXISOMAL"/>
    <property type="match status" value="1"/>
</dbReference>
<dbReference type="Gene3D" id="1.10.45.10">
    <property type="entry name" value="Vanillyl-alcohol Oxidase, Chain A, domain 4"/>
    <property type="match status" value="1"/>
</dbReference>
<comment type="subunit">
    <text evidence="10">Homodimer.</text>
</comment>
<dbReference type="InterPro" id="IPR016171">
    <property type="entry name" value="Vanillyl_alc_oxidase_C-sub2"/>
</dbReference>
<dbReference type="InterPro" id="IPR016167">
    <property type="entry name" value="FAD-bd_PCMH_sub1"/>
</dbReference>
<evidence type="ECO:0000256" key="9">
    <source>
        <dbReference type="PIRSR" id="PIRSR625650-4"/>
    </source>
</evidence>
<dbReference type="GO" id="GO:0008609">
    <property type="term" value="F:alkylglycerone-phosphate synthase activity"/>
    <property type="evidence" value="ECO:0007669"/>
    <property type="project" value="UniProtKB-EC"/>
</dbReference>
<feature type="site" description="Important for enzyme activity" evidence="9">
    <location>
        <position position="380"/>
    </location>
</feature>
<dbReference type="Proteomes" id="UP001295684">
    <property type="component" value="Unassembled WGS sequence"/>
</dbReference>
<evidence type="ECO:0000313" key="12">
    <source>
        <dbReference type="EMBL" id="CAI2362092.1"/>
    </source>
</evidence>
<dbReference type="Gene3D" id="3.30.160.650">
    <property type="match status" value="1"/>
</dbReference>
<comment type="function">
    <text evidence="10">Catalyzes the exchange of an acyl for a long-chain alkyl group and the formation of the ether bond in the biosynthesis of ether phospholipids.</text>
</comment>
<dbReference type="InterPro" id="IPR016166">
    <property type="entry name" value="FAD-bd_PCMH"/>
</dbReference>
<dbReference type="Gene3D" id="3.30.465.10">
    <property type="match status" value="1"/>
</dbReference>
<dbReference type="EC" id="2.5.1.26" evidence="3 10"/>
<dbReference type="InterPro" id="IPR016169">
    <property type="entry name" value="FAD-bd_PCMH_sub2"/>
</dbReference>
<name>A0AAD1U7K3_EUPCR</name>
<keyword evidence="10" id="KW-0444">Lipid biosynthesis</keyword>
<reference evidence="12" key="1">
    <citation type="submission" date="2023-07" db="EMBL/GenBank/DDBJ databases">
        <authorList>
            <consortium name="AG Swart"/>
            <person name="Singh M."/>
            <person name="Singh A."/>
            <person name="Seah K."/>
            <person name="Emmerich C."/>
        </authorList>
    </citation>
    <scope>NUCLEOTIDE SEQUENCE</scope>
    <source>
        <strain evidence="12">DP1</strain>
    </source>
</reference>
<comment type="pathway">
    <text evidence="1 10">Glycerolipid metabolism; ether lipid biosynthesis.</text>
</comment>
<organism evidence="12 13">
    <name type="scientific">Euplotes crassus</name>
    <dbReference type="NCBI Taxonomy" id="5936"/>
    <lineage>
        <taxon>Eukaryota</taxon>
        <taxon>Sar</taxon>
        <taxon>Alveolata</taxon>
        <taxon>Ciliophora</taxon>
        <taxon>Intramacronucleata</taxon>
        <taxon>Spirotrichea</taxon>
        <taxon>Hypotrichia</taxon>
        <taxon>Euplotida</taxon>
        <taxon>Euplotidae</taxon>
        <taxon>Moneuplotes</taxon>
    </lineage>
</organism>
<feature type="binding site" evidence="8">
    <location>
        <begin position="277"/>
        <end position="280"/>
    </location>
    <ligand>
        <name>FAD</name>
        <dbReference type="ChEBI" id="CHEBI:57692"/>
    </ligand>
</feature>
<dbReference type="Pfam" id="PF02913">
    <property type="entry name" value="FAD-oxidase_C"/>
    <property type="match status" value="1"/>
</dbReference>
<dbReference type="InterPro" id="IPR006094">
    <property type="entry name" value="Oxid_FAD_bind_N"/>
</dbReference>
<dbReference type="InterPro" id="IPR025650">
    <property type="entry name" value="Alkyl-DHAP_Synthase"/>
</dbReference>
<dbReference type="InterPro" id="IPR004113">
    <property type="entry name" value="FAD-bd_oxidored_4_C"/>
</dbReference>
<protein>
    <recommendedName>
        <fullName evidence="3 10">Alkylglycerone-phosphate synthase</fullName>
        <shortName evidence="10">Alkyl-DHAP synthase</shortName>
        <ecNumber evidence="3 10">2.5.1.26</ecNumber>
    </recommendedName>
</protein>
<dbReference type="PANTHER" id="PTHR46568:SF1">
    <property type="entry name" value="ALKYLDIHYDROXYACETONEPHOSPHATE SYNTHASE, PEROXISOMAL"/>
    <property type="match status" value="1"/>
</dbReference>
<feature type="active site" description="Proton donor/acceptor" evidence="6">
    <location>
        <position position="539"/>
    </location>
</feature>
<feature type="domain" description="FAD-binding PCMH-type" evidence="11">
    <location>
        <begin position="163"/>
        <end position="345"/>
    </location>
</feature>
<evidence type="ECO:0000256" key="7">
    <source>
        <dbReference type="PIRSR" id="PIRSR625650-2"/>
    </source>
</evidence>
<dbReference type="GO" id="GO:0005777">
    <property type="term" value="C:peroxisome"/>
    <property type="evidence" value="ECO:0007669"/>
    <property type="project" value="UniProtKB-SubCell"/>
</dbReference>
<feature type="binding site" evidence="7">
    <location>
        <position position="476"/>
    </location>
    <ligand>
        <name>substrate</name>
    </ligand>
</feature>
<comment type="subcellular location">
    <subcellularLocation>
        <location evidence="10">Peroxisome</location>
    </subcellularLocation>
</comment>
<dbReference type="InterPro" id="IPR016164">
    <property type="entry name" value="FAD-linked_Oxase-like_C"/>
</dbReference>
<keyword evidence="13" id="KW-1185">Reference proteome</keyword>
<accession>A0AAD1U7K3</accession>
<comment type="similarity">
    <text evidence="2 10">Belongs to the FAD-binding oxidoreductase/transferase type 4 family.</text>
</comment>
<dbReference type="PROSITE" id="PS51387">
    <property type="entry name" value="FAD_PCMH"/>
    <property type="match status" value="1"/>
</dbReference>
<dbReference type="SUPFAM" id="SSF56176">
    <property type="entry name" value="FAD-binding/transporter-associated domain-like"/>
    <property type="match status" value="1"/>
</dbReference>
<dbReference type="Gene3D" id="3.30.43.10">
    <property type="entry name" value="Uridine Diphospho-n-acetylenolpyruvylglucosamine Reductase, domain 2"/>
    <property type="match status" value="1"/>
</dbReference>
<dbReference type="InterPro" id="IPR036318">
    <property type="entry name" value="FAD-bd_PCMH-like_sf"/>
</dbReference>
<dbReference type="GO" id="GO:0008610">
    <property type="term" value="P:lipid biosynthetic process"/>
    <property type="evidence" value="ECO:0007669"/>
    <property type="project" value="InterPro"/>
</dbReference>
<keyword evidence="5 8" id="KW-0274">FAD</keyword>
<dbReference type="AlphaFoldDB" id="A0AAD1U7K3"/>
<evidence type="ECO:0000256" key="5">
    <source>
        <dbReference type="ARBA" id="ARBA00022827"/>
    </source>
</evidence>
<evidence type="ECO:0000256" key="2">
    <source>
        <dbReference type="ARBA" id="ARBA00008000"/>
    </source>
</evidence>
<evidence type="ECO:0000256" key="8">
    <source>
        <dbReference type="PIRSR" id="PIRSR625650-3"/>
    </source>
</evidence>
<proteinExistence type="inferred from homology"/>
<gene>
    <name evidence="12" type="ORF">ECRASSUSDP1_LOCUS3410</name>
</gene>
<evidence type="ECO:0000256" key="3">
    <source>
        <dbReference type="ARBA" id="ARBA00012385"/>
    </source>
</evidence>
<keyword evidence="10" id="KW-0576">Peroxisome</keyword>